<protein>
    <submittedName>
        <fullName evidence="1">Uncharacterized protein</fullName>
    </submittedName>
</protein>
<keyword evidence="2" id="KW-1185">Reference proteome</keyword>
<dbReference type="AlphaFoldDB" id="A0A8R1U2N6"/>
<accession>A0A8R1U2N6</accession>
<dbReference type="EnsemblMetazoa" id="OVOC9877.1">
    <property type="protein sequence ID" value="OVOC9877.1"/>
    <property type="gene ID" value="WBGene00246686"/>
</dbReference>
<reference evidence="1" key="2">
    <citation type="submission" date="2022-06" db="UniProtKB">
        <authorList>
            <consortium name="EnsemblMetazoa"/>
        </authorList>
    </citation>
    <scope>IDENTIFICATION</scope>
</reference>
<evidence type="ECO:0000313" key="1">
    <source>
        <dbReference type="EnsemblMetazoa" id="OVOC9877.1"/>
    </source>
</evidence>
<dbReference type="Proteomes" id="UP000024404">
    <property type="component" value="Unassembled WGS sequence"/>
</dbReference>
<proteinExistence type="predicted"/>
<name>A0A8R1U2N6_ONCVO</name>
<dbReference type="EMBL" id="CMVM020000303">
    <property type="status" value="NOT_ANNOTATED_CDS"/>
    <property type="molecule type" value="Genomic_DNA"/>
</dbReference>
<organism evidence="1 2">
    <name type="scientific">Onchocerca volvulus</name>
    <dbReference type="NCBI Taxonomy" id="6282"/>
    <lineage>
        <taxon>Eukaryota</taxon>
        <taxon>Metazoa</taxon>
        <taxon>Ecdysozoa</taxon>
        <taxon>Nematoda</taxon>
        <taxon>Chromadorea</taxon>
        <taxon>Rhabditida</taxon>
        <taxon>Spirurina</taxon>
        <taxon>Spiruromorpha</taxon>
        <taxon>Filarioidea</taxon>
        <taxon>Onchocercidae</taxon>
        <taxon>Onchocerca</taxon>
    </lineage>
</organism>
<sequence>MEKIFIQKINHNGKDILIAEITVELDSSPEIFVILHTVDGSLVGYVVVLAKMVAQVDLTNVCFDPKLDKEKFKKF</sequence>
<evidence type="ECO:0000313" key="2">
    <source>
        <dbReference type="Proteomes" id="UP000024404"/>
    </source>
</evidence>
<reference evidence="2" key="1">
    <citation type="submission" date="2013-10" db="EMBL/GenBank/DDBJ databases">
        <title>Genome sequencing of Onchocerca volvulus.</title>
        <authorList>
            <person name="Cotton J."/>
            <person name="Tsai J."/>
            <person name="Stanley E."/>
            <person name="Tracey A."/>
            <person name="Holroyd N."/>
            <person name="Lustigman S."/>
            <person name="Berriman M."/>
        </authorList>
    </citation>
    <scope>NUCLEOTIDE SEQUENCE</scope>
</reference>